<evidence type="ECO:0000256" key="1">
    <source>
        <dbReference type="ARBA" id="ARBA00022723"/>
    </source>
</evidence>
<proteinExistence type="predicted"/>
<keyword evidence="1" id="KW-0479">Metal-binding</keyword>
<evidence type="ECO:0000313" key="4">
    <source>
        <dbReference type="Proteomes" id="UP000759298"/>
    </source>
</evidence>
<accession>A0ABS7PC34</accession>
<dbReference type="RefSeq" id="WP_222824285.1">
    <property type="nucleotide sequence ID" value="NZ_JAHWXP010000002.1"/>
</dbReference>
<evidence type="ECO:0000313" key="3">
    <source>
        <dbReference type="EMBL" id="MBY8336619.1"/>
    </source>
</evidence>
<dbReference type="InterPro" id="IPR051804">
    <property type="entry name" value="Carb_Metab_Reg_Kinase/Isom"/>
</dbReference>
<keyword evidence="3" id="KW-0413">Isomerase</keyword>
<dbReference type="SUPFAM" id="SSF51182">
    <property type="entry name" value="RmlC-like cupins"/>
    <property type="match status" value="1"/>
</dbReference>
<dbReference type="GO" id="GO:0016853">
    <property type="term" value="F:isomerase activity"/>
    <property type="evidence" value="ECO:0007669"/>
    <property type="project" value="UniProtKB-KW"/>
</dbReference>
<dbReference type="Proteomes" id="UP000759298">
    <property type="component" value="Unassembled WGS sequence"/>
</dbReference>
<comment type="caution">
    <text evidence="3">The sequence shown here is derived from an EMBL/GenBank/DDBJ whole genome shotgun (WGS) entry which is preliminary data.</text>
</comment>
<name>A0ABS7PC34_9SPHN</name>
<reference evidence="3 4" key="1">
    <citation type="submission" date="2021-07" db="EMBL/GenBank/DDBJ databases">
        <title>Alteriqipengyuania abyssalis NZ-12B nov, sp.nov isolated from deep sea sponge in pacific ocean.</title>
        <authorList>
            <person name="Tareen S."/>
            <person name="Wink J."/>
        </authorList>
    </citation>
    <scope>NUCLEOTIDE SEQUENCE [LARGE SCALE GENOMIC DNA]</scope>
    <source>
        <strain evidence="3 4">NZ-12B</strain>
    </source>
</reference>
<protein>
    <submittedName>
        <fullName evidence="3">Class I mannose-6-phosphate isomerase</fullName>
    </submittedName>
</protein>
<dbReference type="EMBL" id="JAHWXP010000002">
    <property type="protein sequence ID" value="MBY8336619.1"/>
    <property type="molecule type" value="Genomic_DNA"/>
</dbReference>
<evidence type="ECO:0000256" key="2">
    <source>
        <dbReference type="ARBA" id="ARBA00022833"/>
    </source>
</evidence>
<dbReference type="PANTHER" id="PTHR42742">
    <property type="entry name" value="TRANSCRIPTIONAL REPRESSOR MPRA"/>
    <property type="match status" value="1"/>
</dbReference>
<keyword evidence="4" id="KW-1185">Reference proteome</keyword>
<dbReference type="InterPro" id="IPR011051">
    <property type="entry name" value="RmlC_Cupin_sf"/>
</dbReference>
<dbReference type="InterPro" id="IPR014710">
    <property type="entry name" value="RmlC-like_jellyroll"/>
</dbReference>
<gene>
    <name evidence="3" type="ORF">KYN89_06125</name>
</gene>
<dbReference type="CDD" id="cd07010">
    <property type="entry name" value="cupin_PMI_type_I_N_bac"/>
    <property type="match status" value="1"/>
</dbReference>
<organism evidence="3 4">
    <name type="scientific">Alteriqipengyuania abyssalis</name>
    <dbReference type="NCBI Taxonomy" id="2860200"/>
    <lineage>
        <taxon>Bacteria</taxon>
        <taxon>Pseudomonadati</taxon>
        <taxon>Pseudomonadota</taxon>
        <taxon>Alphaproteobacteria</taxon>
        <taxon>Sphingomonadales</taxon>
        <taxon>Erythrobacteraceae</taxon>
        <taxon>Alteriqipengyuania</taxon>
    </lineage>
</organism>
<dbReference type="Gene3D" id="2.60.120.10">
    <property type="entry name" value="Jelly Rolls"/>
    <property type="match status" value="1"/>
</dbReference>
<dbReference type="PANTHER" id="PTHR42742:SF3">
    <property type="entry name" value="FRUCTOKINASE"/>
    <property type="match status" value="1"/>
</dbReference>
<sequence length="270" mass="29365">MRTLPVHLVRKVWGRQTPPAPFANPGEEPLGEIWFDPPPELDSLLVKFIFTDAALSVQVHPDDAQAPAGQRGKNECWYILDAQPGATIAVGLERTMSVDELRAGALDGSIESAVRRLEVQPGDFVSIPAGTIHAIGPGISLLEVQQNSDVTYRLYDYGRPRDLHLEEALRVARRQPFDDALLTRAGETSGDYAELIDGPFFRVAKLTGSAALPERRFGRECLVLPLSEGVTLDEQPLPVGSCTLSRGLRGLALRPDASAILVEETRVANA</sequence>
<keyword evidence="2" id="KW-0862">Zinc</keyword>